<protein>
    <recommendedName>
        <fullName evidence="2">CHRD domain-containing protein</fullName>
    </recommendedName>
</protein>
<dbReference type="Proteomes" id="UP000662873">
    <property type="component" value="Chromosome"/>
</dbReference>
<dbReference type="NCBIfam" id="TIGR02595">
    <property type="entry name" value="PEP_CTERM"/>
    <property type="match status" value="1"/>
</dbReference>
<name>A0A809RAX9_9BACT</name>
<dbReference type="InterPro" id="IPR010895">
    <property type="entry name" value="CHRD"/>
</dbReference>
<evidence type="ECO:0000313" key="4">
    <source>
        <dbReference type="Proteomes" id="UP000662873"/>
    </source>
</evidence>
<evidence type="ECO:0000256" key="1">
    <source>
        <dbReference type="SAM" id="SignalP"/>
    </source>
</evidence>
<sequence>MKKVFLVLACSAAYGTSHALVWGFSAPIIDGSQEVPPTGSSAYGTASFTLDDVTWELAGSMTVIGIPATATTGSHIHQAPAGVNGPVIFNLLANQIPGSPLTSGNMVVYAYRGTLATANNAATLAAMIAGDTYINVHTPQFPGGEIRGQITCHGVVPEPATIAALSLGVLPFLRRRKK</sequence>
<dbReference type="AlphaFoldDB" id="A0A809RAX9"/>
<keyword evidence="1" id="KW-0732">Signal</keyword>
<proteinExistence type="predicted"/>
<accession>A0A809RAX9</accession>
<feature type="domain" description="CHRD" evidence="2">
    <location>
        <begin position="20"/>
        <end position="155"/>
    </location>
</feature>
<gene>
    <name evidence="3" type="ORF">NPRO_23080</name>
</gene>
<dbReference type="SMART" id="SM00754">
    <property type="entry name" value="CHRD"/>
    <property type="match status" value="1"/>
</dbReference>
<dbReference type="EMBL" id="AP021858">
    <property type="protein sequence ID" value="BBO24713.1"/>
    <property type="molecule type" value="Genomic_DNA"/>
</dbReference>
<organism evidence="3 4">
    <name type="scientific">Candidatus Nitrosymbiomonas proteolyticus</name>
    <dbReference type="NCBI Taxonomy" id="2608984"/>
    <lineage>
        <taxon>Bacteria</taxon>
        <taxon>Bacillati</taxon>
        <taxon>Armatimonadota</taxon>
        <taxon>Armatimonadota incertae sedis</taxon>
        <taxon>Candidatus Nitrosymbiomonas</taxon>
    </lineage>
</organism>
<dbReference type="PROSITE" id="PS50933">
    <property type="entry name" value="CHRD"/>
    <property type="match status" value="1"/>
</dbReference>
<dbReference type="InterPro" id="IPR013424">
    <property type="entry name" value="Ice-binding_C"/>
</dbReference>
<feature type="chain" id="PRO_5035209993" description="CHRD domain-containing protein" evidence="1">
    <location>
        <begin position="20"/>
        <end position="178"/>
    </location>
</feature>
<feature type="signal peptide" evidence="1">
    <location>
        <begin position="1"/>
        <end position="19"/>
    </location>
</feature>
<reference evidence="3" key="1">
    <citation type="journal article" name="DNA Res.">
        <title>The physiological potential of anammox bacteria as revealed by their core genome structure.</title>
        <authorList>
            <person name="Okubo T."/>
            <person name="Toyoda A."/>
            <person name="Fukuhara K."/>
            <person name="Uchiyama I."/>
            <person name="Harigaya Y."/>
            <person name="Kuroiwa M."/>
            <person name="Suzuki T."/>
            <person name="Murakami Y."/>
            <person name="Suwa Y."/>
            <person name="Takami H."/>
        </authorList>
    </citation>
    <scope>NUCLEOTIDE SEQUENCE</scope>
    <source>
        <strain evidence="3">317325-2</strain>
    </source>
</reference>
<dbReference type="Pfam" id="PF07452">
    <property type="entry name" value="CHRD"/>
    <property type="match status" value="1"/>
</dbReference>
<evidence type="ECO:0000313" key="3">
    <source>
        <dbReference type="EMBL" id="BBO24713.1"/>
    </source>
</evidence>
<dbReference type="KEGG" id="npy:NPRO_23080"/>
<evidence type="ECO:0000259" key="2">
    <source>
        <dbReference type="PROSITE" id="PS50933"/>
    </source>
</evidence>